<dbReference type="GO" id="GO:0016757">
    <property type="term" value="F:glycosyltransferase activity"/>
    <property type="evidence" value="ECO:0007669"/>
    <property type="project" value="UniProtKB-KW"/>
</dbReference>
<reference evidence="4 5" key="1">
    <citation type="submission" date="2019-12" db="EMBL/GenBank/DDBJ databases">
        <title>Maritimibacter sp. nov. sp. isolated from sea sand.</title>
        <authorList>
            <person name="Kim J."/>
            <person name="Jeong S.E."/>
            <person name="Jung H.S."/>
            <person name="Jeon C.O."/>
        </authorList>
    </citation>
    <scope>NUCLEOTIDE SEQUENCE [LARGE SCALE GENOMIC DNA]</scope>
    <source>
        <strain evidence="4 5">DP07</strain>
    </source>
</reference>
<dbReference type="Pfam" id="PF00534">
    <property type="entry name" value="Glycos_transf_1"/>
    <property type="match status" value="1"/>
</dbReference>
<feature type="domain" description="Glycosyl transferase family 1" evidence="3">
    <location>
        <begin position="172"/>
        <end position="325"/>
    </location>
</feature>
<dbReference type="AlphaFoldDB" id="A0A845M1A6"/>
<organism evidence="4 5">
    <name type="scientific">Maritimibacter harenae</name>
    <dbReference type="NCBI Taxonomy" id="2606218"/>
    <lineage>
        <taxon>Bacteria</taxon>
        <taxon>Pseudomonadati</taxon>
        <taxon>Pseudomonadota</taxon>
        <taxon>Alphaproteobacteria</taxon>
        <taxon>Rhodobacterales</taxon>
        <taxon>Roseobacteraceae</taxon>
        <taxon>Maritimibacter</taxon>
    </lineage>
</organism>
<accession>A0A845M1A6</accession>
<dbReference type="EMBL" id="WTUX01000017">
    <property type="protein sequence ID" value="MZR13825.1"/>
    <property type="molecule type" value="Genomic_DNA"/>
</dbReference>
<proteinExistence type="predicted"/>
<dbReference type="Gene3D" id="3.40.50.2000">
    <property type="entry name" value="Glycogen Phosphorylase B"/>
    <property type="match status" value="1"/>
</dbReference>
<keyword evidence="1" id="KW-0328">Glycosyltransferase</keyword>
<keyword evidence="5" id="KW-1185">Reference proteome</keyword>
<comment type="caution">
    <text evidence="4">The sequence shown here is derived from an EMBL/GenBank/DDBJ whole genome shotgun (WGS) entry which is preliminary data.</text>
</comment>
<dbReference type="PANTHER" id="PTHR12526:SF510">
    <property type="entry name" value="D-INOSITOL 3-PHOSPHATE GLYCOSYLTRANSFERASE"/>
    <property type="match status" value="1"/>
</dbReference>
<evidence type="ECO:0000259" key="3">
    <source>
        <dbReference type="Pfam" id="PF00534"/>
    </source>
</evidence>
<sequence>MKRVLQLIPYDAIGGVEVAAKSIYAGDHNRADGDLRFERQYLVNRKGSACGPADYHGPYRSLYDPRPYLHAFFRLYRKPPDLLVASLWRSALVLIVLKMARPKQKAILFLHLAHDVHWFDRIANRIAMRLADGIWADSAATMDQRISPNLRHKGRVISFLLERHSLPKVSDPTPEFIFWGRLSPQKGLERALKIFSKIVRHVPEADFKIIGPDGGSENDLKALVEQLGISENITFIGARSRADIRTMASQASFYLQTSVDEGMALSVVEAMQSGLVPIVTSVGELARYCTDGKNAILVQEDNAAVDAVMALLADPDRYKRMSFAAAEYWQAKPLYRDDFLAAAAELIKGKANNV</sequence>
<gene>
    <name evidence="4" type="ORF">GQE99_12455</name>
</gene>
<dbReference type="InterPro" id="IPR001296">
    <property type="entry name" value="Glyco_trans_1"/>
</dbReference>
<evidence type="ECO:0000313" key="4">
    <source>
        <dbReference type="EMBL" id="MZR13825.1"/>
    </source>
</evidence>
<dbReference type="CDD" id="cd03801">
    <property type="entry name" value="GT4_PimA-like"/>
    <property type="match status" value="1"/>
</dbReference>
<keyword evidence="2 4" id="KW-0808">Transferase</keyword>
<dbReference type="Proteomes" id="UP000467322">
    <property type="component" value="Unassembled WGS sequence"/>
</dbReference>
<protein>
    <submittedName>
        <fullName evidence="4">Glycosyltransferase</fullName>
    </submittedName>
</protein>
<name>A0A845M1A6_9RHOB</name>
<evidence type="ECO:0000256" key="1">
    <source>
        <dbReference type="ARBA" id="ARBA00022676"/>
    </source>
</evidence>
<dbReference type="SUPFAM" id="SSF53756">
    <property type="entry name" value="UDP-Glycosyltransferase/glycogen phosphorylase"/>
    <property type="match status" value="1"/>
</dbReference>
<evidence type="ECO:0000256" key="2">
    <source>
        <dbReference type="ARBA" id="ARBA00022679"/>
    </source>
</evidence>
<dbReference type="PANTHER" id="PTHR12526">
    <property type="entry name" value="GLYCOSYLTRANSFERASE"/>
    <property type="match status" value="1"/>
</dbReference>
<evidence type="ECO:0000313" key="5">
    <source>
        <dbReference type="Proteomes" id="UP000467322"/>
    </source>
</evidence>